<organism evidence="2">
    <name type="scientific">Desulfatirhabdium butyrativorans</name>
    <dbReference type="NCBI Taxonomy" id="340467"/>
    <lineage>
        <taxon>Bacteria</taxon>
        <taxon>Pseudomonadati</taxon>
        <taxon>Thermodesulfobacteriota</taxon>
        <taxon>Desulfobacteria</taxon>
        <taxon>Desulfobacterales</taxon>
        <taxon>Desulfatirhabdiaceae</taxon>
        <taxon>Desulfatirhabdium</taxon>
    </lineage>
</organism>
<dbReference type="PANTHER" id="PTHR43681">
    <property type="entry name" value="TRANSMEMBRANE GTPASE FZO"/>
    <property type="match status" value="1"/>
</dbReference>
<dbReference type="CDD" id="cd09912">
    <property type="entry name" value="DLP_2"/>
    <property type="match status" value="1"/>
</dbReference>
<dbReference type="InterPro" id="IPR051943">
    <property type="entry name" value="TRAFAC_Dynamin-like_GTPase"/>
</dbReference>
<dbReference type="SUPFAM" id="SSF52540">
    <property type="entry name" value="P-loop containing nucleoside triphosphate hydrolases"/>
    <property type="match status" value="1"/>
</dbReference>
<name>A0A7C4MTF6_9BACT</name>
<dbReference type="AlphaFoldDB" id="A0A7C4MTF6"/>
<protein>
    <submittedName>
        <fullName evidence="2">Dynamin family protein</fullName>
    </submittedName>
</protein>
<proteinExistence type="predicted"/>
<reference evidence="2" key="1">
    <citation type="journal article" date="2020" name="mSystems">
        <title>Genome- and Community-Level Interaction Insights into Carbon Utilization and Element Cycling Functions of Hydrothermarchaeota in Hydrothermal Sediment.</title>
        <authorList>
            <person name="Zhou Z."/>
            <person name="Liu Y."/>
            <person name="Xu W."/>
            <person name="Pan J."/>
            <person name="Luo Z.H."/>
            <person name="Li M."/>
        </authorList>
    </citation>
    <scope>NUCLEOTIDE SEQUENCE [LARGE SCALE GENOMIC DNA]</scope>
    <source>
        <strain evidence="2">SpSt-477</strain>
    </source>
</reference>
<evidence type="ECO:0000259" key="1">
    <source>
        <dbReference type="Pfam" id="PF00350"/>
    </source>
</evidence>
<dbReference type="EMBL" id="DSUH01000202">
    <property type="protein sequence ID" value="HGU32899.1"/>
    <property type="molecule type" value="Genomic_DNA"/>
</dbReference>
<sequence length="628" mass="70497">MTPTGTCVVGWSFRMSMAVFLLQCRPAKGKIGDPAILLREKAMQSISSTMNPPKSEPSLTVLLEQAKAAVGQLGANASAHVGKLDELQQRFQEGRFHLAVLGQFKRGKSTLLNALVGEPVLPIAVIPLTAAPTFLQYGDSPRVVVSFQGKAEVETFVGRSTLERSAFLARYVTEEGNPKNRLGVQEVTVYLPADILANGVVLIDTPGIGSTYKHNTQATLAFLEQCDAALFLVSADPPITEVELEFLAEVRKKVPKLFYVLSKIDYLNEEERKQALAFYEKTLCEHGCVQDKASIFCVSARTAIEGRQQGKPEAWETSGMAQLEGFLVNYLAKEKFQALSHVVCLRSIGELDAALMAARISLQALKLPQKELAEKIALFETSLKQAARERTLIQDVLEGDKRRMAGFLEEQAQLLREEATLVLKDIMNQSSTRRFGKSSQTSVQEAWAESIPEYFASKQAELNEMTKVRLLECLSPHDQRLNQLIETLRHTAADLFHVPYRPMNPEQALELKRKPYWVLNTWNTDPLPMLKSLDQRLEDLVRRNVENIRWSMLQNLNISFAHFARKITERLDETVAATKGAMESAHERKQRYGGSIEHEVEALHGNIHRIEGIRERFEQMRSRQAQSP</sequence>
<dbReference type="InterPro" id="IPR045063">
    <property type="entry name" value="Dynamin_N"/>
</dbReference>
<evidence type="ECO:0000313" key="2">
    <source>
        <dbReference type="EMBL" id="HGU32899.1"/>
    </source>
</evidence>
<dbReference type="PANTHER" id="PTHR43681:SF1">
    <property type="entry name" value="SARCALUMENIN"/>
    <property type="match status" value="1"/>
</dbReference>
<dbReference type="InterPro" id="IPR027417">
    <property type="entry name" value="P-loop_NTPase"/>
</dbReference>
<dbReference type="Pfam" id="PF00350">
    <property type="entry name" value="Dynamin_N"/>
    <property type="match status" value="1"/>
</dbReference>
<accession>A0A7C4MTF6</accession>
<gene>
    <name evidence="2" type="ORF">ENS29_08585</name>
</gene>
<dbReference type="Gene3D" id="3.40.50.300">
    <property type="entry name" value="P-loop containing nucleotide triphosphate hydrolases"/>
    <property type="match status" value="1"/>
</dbReference>
<feature type="domain" description="Dynamin N-terminal" evidence="1">
    <location>
        <begin position="98"/>
        <end position="261"/>
    </location>
</feature>
<comment type="caution">
    <text evidence="2">The sequence shown here is derived from an EMBL/GenBank/DDBJ whole genome shotgun (WGS) entry which is preliminary data.</text>
</comment>